<dbReference type="RefSeq" id="WP_112112996.1">
    <property type="nucleotide sequence ID" value="NZ_QLSZ01000005.1"/>
</dbReference>
<organism evidence="4 5">
    <name type="scientific">Flavobacterium aciduliphilum</name>
    <dbReference type="NCBI Taxonomy" id="1101402"/>
    <lineage>
        <taxon>Bacteria</taxon>
        <taxon>Pseudomonadati</taxon>
        <taxon>Bacteroidota</taxon>
        <taxon>Flavobacteriia</taxon>
        <taxon>Flavobacteriales</taxon>
        <taxon>Flavobacteriaceae</taxon>
        <taxon>Flavobacterium</taxon>
    </lineage>
</organism>
<sequence>MIKNYFYISLLFLCLSTSSVLAQESKSTSRFQENTIEGLSVYPNPTNGDRIYITSKYNYDKDIVIFDVLGKKVLQTLLTSKELNISALTPGIYIIQVKENEIIATRKLIIK</sequence>
<keyword evidence="5" id="KW-1185">Reference proteome</keyword>
<evidence type="ECO:0000313" key="5">
    <source>
        <dbReference type="Proteomes" id="UP000248840"/>
    </source>
</evidence>
<dbReference type="NCBIfam" id="TIGR04183">
    <property type="entry name" value="Por_Secre_tail"/>
    <property type="match status" value="1"/>
</dbReference>
<feature type="domain" description="Secretion system C-terminal sorting" evidence="3">
    <location>
        <begin position="41"/>
        <end position="110"/>
    </location>
</feature>
<protein>
    <submittedName>
        <fullName evidence="4">Putative secreted protein (Por secretion system target)</fullName>
    </submittedName>
</protein>
<name>A0A328YET1_9FLAO</name>
<feature type="signal peptide" evidence="2">
    <location>
        <begin position="1"/>
        <end position="22"/>
    </location>
</feature>
<dbReference type="Proteomes" id="UP000248840">
    <property type="component" value="Unassembled WGS sequence"/>
</dbReference>
<dbReference type="InterPro" id="IPR026444">
    <property type="entry name" value="Secre_tail"/>
</dbReference>
<accession>A0A328YET1</accession>
<dbReference type="EMBL" id="QLSZ01000005">
    <property type="protein sequence ID" value="RAR72511.1"/>
    <property type="molecule type" value="Genomic_DNA"/>
</dbReference>
<keyword evidence="1 2" id="KW-0732">Signal</keyword>
<dbReference type="AlphaFoldDB" id="A0A328YET1"/>
<gene>
    <name evidence="4" type="ORF">CLV55_10578</name>
</gene>
<feature type="chain" id="PRO_5016460810" evidence="2">
    <location>
        <begin position="23"/>
        <end position="111"/>
    </location>
</feature>
<evidence type="ECO:0000256" key="1">
    <source>
        <dbReference type="ARBA" id="ARBA00022729"/>
    </source>
</evidence>
<evidence type="ECO:0000256" key="2">
    <source>
        <dbReference type="SAM" id="SignalP"/>
    </source>
</evidence>
<reference evidence="4 5" key="1">
    <citation type="submission" date="2018-06" db="EMBL/GenBank/DDBJ databases">
        <title>Genomic Encyclopedia of Archaeal and Bacterial Type Strains, Phase II (KMG-II): from individual species to whole genera.</title>
        <authorList>
            <person name="Goeker M."/>
        </authorList>
    </citation>
    <scope>NUCLEOTIDE SEQUENCE [LARGE SCALE GENOMIC DNA]</scope>
    <source>
        <strain evidence="4 5">DSM 25663</strain>
    </source>
</reference>
<dbReference type="OrthoDB" id="862563at2"/>
<proteinExistence type="predicted"/>
<comment type="caution">
    <text evidence="4">The sequence shown here is derived from an EMBL/GenBank/DDBJ whole genome shotgun (WGS) entry which is preliminary data.</text>
</comment>
<dbReference type="Pfam" id="PF18962">
    <property type="entry name" value="Por_Secre_tail"/>
    <property type="match status" value="1"/>
</dbReference>
<evidence type="ECO:0000259" key="3">
    <source>
        <dbReference type="Pfam" id="PF18962"/>
    </source>
</evidence>
<evidence type="ECO:0000313" key="4">
    <source>
        <dbReference type="EMBL" id="RAR72511.1"/>
    </source>
</evidence>